<dbReference type="PANTHER" id="PTHR36303">
    <property type="entry name" value="2',3'-CYCLIC-NUCLEOTIDE 2'-PHOSPHODIESTERASE"/>
    <property type="match status" value="1"/>
</dbReference>
<dbReference type="Gene3D" id="3.60.21.10">
    <property type="match status" value="1"/>
</dbReference>
<dbReference type="PIRSF" id="PIRSF004789">
    <property type="entry name" value="DR1281"/>
    <property type="match status" value="1"/>
</dbReference>
<feature type="binding site" evidence="2">
    <location>
        <position position="67"/>
    </location>
    <ligand>
        <name>Fe cation</name>
        <dbReference type="ChEBI" id="CHEBI:24875"/>
        <label>2</label>
    </ligand>
</feature>
<dbReference type="NCBIfam" id="TIGR00282">
    <property type="entry name" value="TIGR00282 family metallophosphoesterase"/>
    <property type="match status" value="1"/>
</dbReference>
<reference evidence="3" key="1">
    <citation type="submission" date="2020-10" db="EMBL/GenBank/DDBJ databases">
        <authorList>
            <person name="Gilroy R."/>
        </authorList>
    </citation>
    <scope>NUCLEOTIDE SEQUENCE</scope>
    <source>
        <strain evidence="3">USAMLcec3-3695</strain>
    </source>
</reference>
<dbReference type="SUPFAM" id="SSF56300">
    <property type="entry name" value="Metallo-dependent phosphatases"/>
    <property type="match status" value="1"/>
</dbReference>
<dbReference type="AlphaFoldDB" id="A0A9D1SDE1"/>
<feature type="binding site" evidence="2">
    <location>
        <position position="8"/>
    </location>
    <ligand>
        <name>Fe cation</name>
        <dbReference type="ChEBI" id="CHEBI:24875"/>
        <label>1</label>
    </ligand>
</feature>
<feature type="binding site" evidence="2">
    <location>
        <position position="176"/>
    </location>
    <ligand>
        <name>Fe cation</name>
        <dbReference type="ChEBI" id="CHEBI:24875"/>
        <label>2</label>
    </ligand>
</feature>
<keyword evidence="2" id="KW-0479">Metal-binding</keyword>
<gene>
    <name evidence="3" type="ORF">IAA61_00635</name>
</gene>
<organism evidence="3 4">
    <name type="scientific">Candidatus Ornithomonoglobus merdipullorum</name>
    <dbReference type="NCBI Taxonomy" id="2840895"/>
    <lineage>
        <taxon>Bacteria</taxon>
        <taxon>Bacillati</taxon>
        <taxon>Bacillota</taxon>
        <taxon>Clostridia</taxon>
        <taxon>Candidatus Ornithomonoglobus</taxon>
    </lineage>
</organism>
<reference evidence="3" key="2">
    <citation type="journal article" date="2021" name="PeerJ">
        <title>Extensive microbial diversity within the chicken gut microbiome revealed by metagenomics and culture.</title>
        <authorList>
            <person name="Gilroy R."/>
            <person name="Ravi A."/>
            <person name="Getino M."/>
            <person name="Pursley I."/>
            <person name="Horton D.L."/>
            <person name="Alikhan N.F."/>
            <person name="Baker D."/>
            <person name="Gharbi K."/>
            <person name="Hall N."/>
            <person name="Watson M."/>
            <person name="Adriaenssens E.M."/>
            <person name="Foster-Nyarko E."/>
            <person name="Jarju S."/>
            <person name="Secka A."/>
            <person name="Antonio M."/>
            <person name="Oren A."/>
            <person name="Chaudhuri R.R."/>
            <person name="La Ragione R."/>
            <person name="Hildebrand F."/>
            <person name="Pallen M.J."/>
        </authorList>
    </citation>
    <scope>NUCLEOTIDE SEQUENCE</scope>
    <source>
        <strain evidence="3">USAMLcec3-3695</strain>
    </source>
</reference>
<dbReference type="GO" id="GO:0004113">
    <property type="term" value="F:2',3'-cyclic-nucleotide 3'-phosphodiesterase activity"/>
    <property type="evidence" value="ECO:0007669"/>
    <property type="project" value="TreeGrafter"/>
</dbReference>
<feature type="binding site" evidence="2">
    <location>
        <position position="39"/>
    </location>
    <ligand>
        <name>Fe cation</name>
        <dbReference type="ChEBI" id="CHEBI:24875"/>
        <label>2</label>
    </ligand>
</feature>
<comment type="caution">
    <text evidence="3">The sequence shown here is derived from an EMBL/GenBank/DDBJ whole genome shotgun (WGS) entry which is preliminary data.</text>
</comment>
<dbReference type="InterPro" id="IPR005235">
    <property type="entry name" value="YmdB-like"/>
</dbReference>
<evidence type="ECO:0000256" key="1">
    <source>
        <dbReference type="PIRSR" id="PIRSR004789-50"/>
    </source>
</evidence>
<dbReference type="Pfam" id="PF13277">
    <property type="entry name" value="YmdB"/>
    <property type="match status" value="1"/>
</dbReference>
<evidence type="ECO:0000313" key="4">
    <source>
        <dbReference type="Proteomes" id="UP000824109"/>
    </source>
</evidence>
<evidence type="ECO:0000313" key="3">
    <source>
        <dbReference type="EMBL" id="HIU56299.1"/>
    </source>
</evidence>
<feature type="binding site" evidence="2">
    <location>
        <position position="40"/>
    </location>
    <ligand>
        <name>Fe cation</name>
        <dbReference type="ChEBI" id="CHEBI:24875"/>
        <label>1</label>
    </ligand>
</feature>
<sequence length="259" mass="28312">MKILCIGDIVSRTGRDMLFKYVDDLKYSMNIDLVIANGENSNHGRGMTRRCYDEMTNAGVDFFTLGNHTWGAKDIISLMKEEDNVIRPLNFPGDVPGSGSAVIRTEAGAAVAVINLIGQTNMSPCNSPFEAAEREIKRLAGITPVILVDFHAEVTSEKMAMGYFLDGKVSAVFGTHTHIQTSDAKILPHGTGYITDLGMTGPADSILGMNKDIIIKRFLTGMPQKFEIANGKGQFCGCIFTIDEKTGKCTDTERILIYE</sequence>
<dbReference type="EMBL" id="DVNB01000009">
    <property type="protein sequence ID" value="HIU56299.1"/>
    <property type="molecule type" value="Genomic_DNA"/>
</dbReference>
<accession>A0A9D1SDE1</accession>
<feature type="binding site" evidence="2">
    <location>
        <position position="39"/>
    </location>
    <ligand>
        <name>Fe cation</name>
        <dbReference type="ChEBI" id="CHEBI:24875"/>
        <label>1</label>
    </ligand>
</feature>
<dbReference type="PANTHER" id="PTHR36303:SF1">
    <property type="entry name" value="2',3'-CYCLIC-NUCLEOTIDE 2'-PHOSPHODIESTERASE"/>
    <property type="match status" value="1"/>
</dbReference>
<feature type="binding site" evidence="2">
    <location>
        <position position="178"/>
    </location>
    <ligand>
        <name>Fe cation</name>
        <dbReference type="ChEBI" id="CHEBI:24875"/>
        <label>1</label>
    </ligand>
</feature>
<proteinExistence type="predicted"/>
<dbReference type="Proteomes" id="UP000824109">
    <property type="component" value="Unassembled WGS sequence"/>
</dbReference>
<feature type="active site" description="Proton donor" evidence="1">
    <location>
        <position position="68"/>
    </location>
</feature>
<dbReference type="InterPro" id="IPR029052">
    <property type="entry name" value="Metallo-depent_PP-like"/>
</dbReference>
<protein>
    <submittedName>
        <fullName evidence="3">TIGR00282 family metallophosphoesterase</fullName>
    </submittedName>
</protein>
<dbReference type="GO" id="GO:0046872">
    <property type="term" value="F:metal ion binding"/>
    <property type="evidence" value="ECO:0007669"/>
    <property type="project" value="UniProtKB-KW"/>
</dbReference>
<name>A0A9D1SDE1_9FIRM</name>
<feature type="binding site" evidence="2">
    <location>
        <position position="151"/>
    </location>
    <ligand>
        <name>Fe cation</name>
        <dbReference type="ChEBI" id="CHEBI:24875"/>
        <label>2</label>
    </ligand>
</feature>
<evidence type="ECO:0000256" key="2">
    <source>
        <dbReference type="PIRSR" id="PIRSR004789-51"/>
    </source>
</evidence>
<dbReference type="CDD" id="cd07382">
    <property type="entry name" value="MPP_DR1281"/>
    <property type="match status" value="1"/>
</dbReference>